<comment type="caution">
    <text evidence="1">The sequence shown here is derived from an EMBL/GenBank/DDBJ whole genome shotgun (WGS) entry which is preliminary data.</text>
</comment>
<dbReference type="Proteomes" id="UP001143328">
    <property type="component" value="Unassembled WGS sequence"/>
</dbReference>
<evidence type="ECO:0000313" key="1">
    <source>
        <dbReference type="EMBL" id="GLK89727.1"/>
    </source>
</evidence>
<dbReference type="EMBL" id="BSFN01000007">
    <property type="protein sequence ID" value="GLK89727.1"/>
    <property type="molecule type" value="Genomic_DNA"/>
</dbReference>
<reference evidence="1" key="1">
    <citation type="journal article" date="2014" name="Int. J. Syst. Evol. Microbiol.">
        <title>Complete genome sequence of Corynebacterium casei LMG S-19264T (=DSM 44701T), isolated from a smear-ripened cheese.</title>
        <authorList>
            <consortium name="US DOE Joint Genome Institute (JGI-PGF)"/>
            <person name="Walter F."/>
            <person name="Albersmeier A."/>
            <person name="Kalinowski J."/>
            <person name="Ruckert C."/>
        </authorList>
    </citation>
    <scope>NUCLEOTIDE SEQUENCE</scope>
    <source>
        <strain evidence="1">VKM B-2935</strain>
    </source>
</reference>
<accession>A0A9W6NGD2</accession>
<proteinExistence type="predicted"/>
<evidence type="ECO:0008006" key="3">
    <source>
        <dbReference type="Google" id="ProtNLM"/>
    </source>
</evidence>
<evidence type="ECO:0000313" key="2">
    <source>
        <dbReference type="Proteomes" id="UP001143328"/>
    </source>
</evidence>
<reference evidence="1" key="2">
    <citation type="submission" date="2023-01" db="EMBL/GenBank/DDBJ databases">
        <authorList>
            <person name="Sun Q."/>
            <person name="Evtushenko L."/>
        </authorList>
    </citation>
    <scope>NUCLEOTIDE SEQUENCE</scope>
    <source>
        <strain evidence="1">VKM B-2935</strain>
    </source>
</reference>
<name>A0A9W6NGD2_9PSED</name>
<sequence length="69" mass="7239">MAHINIMSVVGSAVPTGLRGAGVLACWYVMVDGVARSGPYTSFEAAAASKTLWTFESLLRSKPSHTLVA</sequence>
<protein>
    <recommendedName>
        <fullName evidence="3">Filamentous hemagglutinin</fullName>
    </recommendedName>
</protein>
<keyword evidence="2" id="KW-1185">Reference proteome</keyword>
<dbReference type="RefSeq" id="WP_271195916.1">
    <property type="nucleotide sequence ID" value="NZ_BSFN01000007.1"/>
</dbReference>
<dbReference type="AlphaFoldDB" id="A0A9W6NGD2"/>
<organism evidence="1 2">
    <name type="scientific">Pseudomonas turukhanskensis</name>
    <dbReference type="NCBI Taxonomy" id="1806536"/>
    <lineage>
        <taxon>Bacteria</taxon>
        <taxon>Pseudomonadati</taxon>
        <taxon>Pseudomonadota</taxon>
        <taxon>Gammaproteobacteria</taxon>
        <taxon>Pseudomonadales</taxon>
        <taxon>Pseudomonadaceae</taxon>
        <taxon>Pseudomonas</taxon>
    </lineage>
</organism>
<gene>
    <name evidence="1" type="ORF">GCM10017655_27890</name>
</gene>